<dbReference type="Pfam" id="PF07724">
    <property type="entry name" value="AAA_2"/>
    <property type="match status" value="1"/>
</dbReference>
<dbReference type="RefSeq" id="WP_349085856.1">
    <property type="nucleotide sequence ID" value="NZ_JBBMEK010000228.1"/>
</dbReference>
<organism evidence="3 4">
    <name type="scientific">Coprococcus intestinihominis</name>
    <dbReference type="NCBI Taxonomy" id="3133154"/>
    <lineage>
        <taxon>Bacteria</taxon>
        <taxon>Bacillati</taxon>
        <taxon>Bacillota</taxon>
        <taxon>Clostridia</taxon>
        <taxon>Lachnospirales</taxon>
        <taxon>Lachnospiraceae</taxon>
        <taxon>Coprococcus</taxon>
    </lineage>
</organism>
<dbReference type="PRINTS" id="PR00300">
    <property type="entry name" value="CLPPROTEASEA"/>
</dbReference>
<dbReference type="Pfam" id="PF01434">
    <property type="entry name" value="Peptidase_M41"/>
    <property type="match status" value="1"/>
</dbReference>
<dbReference type="Gene3D" id="1.10.8.60">
    <property type="match status" value="1"/>
</dbReference>
<feature type="region of interest" description="Disordered" evidence="1">
    <location>
        <begin position="17"/>
        <end position="37"/>
    </location>
</feature>
<dbReference type="InterPro" id="IPR003959">
    <property type="entry name" value="ATPase_AAA_core"/>
</dbReference>
<evidence type="ECO:0000256" key="1">
    <source>
        <dbReference type="SAM" id="MobiDB-lite"/>
    </source>
</evidence>
<accession>A0ABV1B730</accession>
<dbReference type="InterPro" id="IPR001270">
    <property type="entry name" value="ClpA/B"/>
</dbReference>
<evidence type="ECO:0000259" key="2">
    <source>
        <dbReference type="SMART" id="SM00382"/>
    </source>
</evidence>
<name>A0ABV1B730_9FIRM</name>
<dbReference type="Gene3D" id="3.40.50.300">
    <property type="entry name" value="P-loop containing nucleotide triphosphate hydrolases"/>
    <property type="match status" value="2"/>
</dbReference>
<gene>
    <name evidence="3" type="ORF">WMO25_14275</name>
</gene>
<evidence type="ECO:0000313" key="4">
    <source>
        <dbReference type="Proteomes" id="UP001469749"/>
    </source>
</evidence>
<feature type="domain" description="AAA+ ATPase" evidence="2">
    <location>
        <begin position="95"/>
        <end position="243"/>
    </location>
</feature>
<dbReference type="Proteomes" id="UP001469749">
    <property type="component" value="Unassembled WGS sequence"/>
</dbReference>
<dbReference type="InterPro" id="IPR000642">
    <property type="entry name" value="Peptidase_M41"/>
</dbReference>
<dbReference type="InterPro" id="IPR037219">
    <property type="entry name" value="Peptidase_M41-like"/>
</dbReference>
<dbReference type="PANTHER" id="PTHR23076">
    <property type="entry name" value="METALLOPROTEASE M41 FTSH"/>
    <property type="match status" value="1"/>
</dbReference>
<dbReference type="SUPFAM" id="SSF140990">
    <property type="entry name" value="FtsH protease domain-like"/>
    <property type="match status" value="1"/>
</dbReference>
<dbReference type="Pfam" id="PF00004">
    <property type="entry name" value="AAA"/>
    <property type="match status" value="1"/>
</dbReference>
<dbReference type="EMBL" id="JBBMEK010000228">
    <property type="protein sequence ID" value="MEQ2366234.1"/>
    <property type="molecule type" value="Genomic_DNA"/>
</dbReference>
<sequence length="882" mass="99051">MAMDYEKIFLEWKANRGDGQKSEDSTVDAASGAEDAAPRDGASLSVLYELTEEASELRRRLLEKIYGQEHAVSTFVTGYFQAKLLSMTDPSRRKPAASFLFVGAPGVGKTFLAETVAEALQCPFARFDMSEYADKDAVIEFSGADGVYKGSKEGNVTGFVRKHPRCVLIFDEIEKAHMNVLHLFLQILDAGRLRDSCTDQEVFFDQTMIILTTNAGSSIYDDARNTSLDSVPKRTVMQALRTECDAKTGSPIFPAALCSRFASGNVILFNRMEVRYLKQILEYRLKKCVSDLEQQFQIQVHLDDNISKALIFAEGGMADARTISGRGEKFLSEEIYELFQQVAFGIGQGQIDRLQKIYFSVDFKDAALEVRNLFQMTADMEKSVRRLTRYHQVVDYSSKRRLAEDGTSAEVVLTDFQLRYAVEGVDSGRILAETERPNVTFDEIIGAEDAKEELRFFIDYMKHPQQYIEKGFHPPKGVLLHGIPGTGKTMLAKAMATEADMTFMSAEGSQFLKKYVGEGPEAIHALFRTARKYAPTILFIDEIDAIGKNRQSAGDSNSRADILNALLTEMSGFKTTGESQVFVLAATNFDVEGKDRFSLDSALLRRFDRKILVDLPNREERLRFLKQRREKSPALAFSDEEADRIAAGSAGMTLSRIKLILGYAMRCAAQQHFEKVTDDILDEAFASFDDGQTEALCSEEELKRIARHEAGHAFICWQNQHTPAYLTVMGNKSFGGYMLQENERRAYNLTRKQVYERIREALAGRATEIVFYGKENGASSGAADDLKVATQLAEKMIGQWGMDDTFGMAVIREKDAVCSDVESRLRERVNAILQQMLGETVAQIKNNKESVDLLAEVLILENHMDGRKIRELLESKDKYTVR</sequence>
<comment type="caution">
    <text evidence="3">The sequence shown here is derived from an EMBL/GenBank/DDBJ whole genome shotgun (WGS) entry which is preliminary data.</text>
</comment>
<dbReference type="Gene3D" id="1.20.58.760">
    <property type="entry name" value="Peptidase M41"/>
    <property type="match status" value="1"/>
</dbReference>
<evidence type="ECO:0000313" key="3">
    <source>
        <dbReference type="EMBL" id="MEQ2366234.1"/>
    </source>
</evidence>
<dbReference type="InterPro" id="IPR027417">
    <property type="entry name" value="P-loop_NTPase"/>
</dbReference>
<dbReference type="InterPro" id="IPR003593">
    <property type="entry name" value="AAA+_ATPase"/>
</dbReference>
<feature type="domain" description="AAA+ ATPase" evidence="2">
    <location>
        <begin position="474"/>
        <end position="617"/>
    </location>
</feature>
<dbReference type="SUPFAM" id="SSF52540">
    <property type="entry name" value="P-loop containing nucleoside triphosphate hydrolases"/>
    <property type="match status" value="2"/>
</dbReference>
<keyword evidence="4" id="KW-1185">Reference proteome</keyword>
<dbReference type="PANTHER" id="PTHR23076:SF97">
    <property type="entry name" value="ATP-DEPENDENT ZINC METALLOPROTEASE YME1L1"/>
    <property type="match status" value="1"/>
</dbReference>
<reference evidence="3 4" key="1">
    <citation type="submission" date="2024-03" db="EMBL/GenBank/DDBJ databases">
        <title>Human intestinal bacterial collection.</title>
        <authorList>
            <person name="Pauvert C."/>
            <person name="Hitch T.C.A."/>
            <person name="Clavel T."/>
        </authorList>
    </citation>
    <scope>NUCLEOTIDE SEQUENCE [LARGE SCALE GENOMIC DNA]</scope>
    <source>
        <strain evidence="3 4">CLA-AA-H190</strain>
    </source>
</reference>
<proteinExistence type="predicted"/>
<dbReference type="SMART" id="SM00382">
    <property type="entry name" value="AAA"/>
    <property type="match status" value="2"/>
</dbReference>
<protein>
    <submittedName>
        <fullName evidence="3">AAA family ATPase</fullName>
    </submittedName>
</protein>